<evidence type="ECO:0000256" key="1">
    <source>
        <dbReference type="SAM" id="MobiDB-lite"/>
    </source>
</evidence>
<organism evidence="2 3">
    <name type="scientific">Geodia barretti</name>
    <name type="common">Barrett's horny sponge</name>
    <dbReference type="NCBI Taxonomy" id="519541"/>
    <lineage>
        <taxon>Eukaryota</taxon>
        <taxon>Metazoa</taxon>
        <taxon>Porifera</taxon>
        <taxon>Demospongiae</taxon>
        <taxon>Heteroscleromorpha</taxon>
        <taxon>Tetractinellida</taxon>
        <taxon>Astrophorina</taxon>
        <taxon>Geodiidae</taxon>
        <taxon>Geodia</taxon>
    </lineage>
</organism>
<reference evidence="2" key="1">
    <citation type="submission" date="2023-03" db="EMBL/GenBank/DDBJ databases">
        <authorList>
            <person name="Steffen K."/>
            <person name="Cardenas P."/>
        </authorList>
    </citation>
    <scope>NUCLEOTIDE SEQUENCE</scope>
</reference>
<dbReference type="Proteomes" id="UP001174909">
    <property type="component" value="Unassembled WGS sequence"/>
</dbReference>
<sequence>MTLDKDQPNQIQDLSLNFSSDSLFALTDKIKASAEGRISWGDTFGMGLGAKNDKYLLIWTPKKSSEGQILPGFDSEDGELTLKMRPRPGAWISWVDEAKVATEAKDDHDRVRRSVQELERNTRQVTDFADGVLKDIITVHLGESLTLSEMVQEVLKVEFTIPTTVKTGGYVLASSQETASGLAKVIIPEQTNIHGVHLNEDELIDSVANSDYNRLLVIHRTHIKHYPDLLDVNYCLRLSEYFQGKPTQEEEGQSKLPQPVQGLKPIGIFPTAAVYNPLSPDSIEFVVTALNGDYDAIREAVTESSAIIDEYVSQANQLAHEIMTNFQGRIDSRLQALTLQPGQRIYERVWDDLAIDELRNQLFEISEFFGKYIGEHLDEDKVESRKESLRNSIDSIIETWQLQDSRQTTIRHLILAGYKLANQVLDQATGLFYDLVFEKHFIETGLLRTVELMVLEEGELLDEIRLPEWTDKTVRDRIYRLALNPTIHPKQIERLRDLWVKLLEIANFADRHQQQFESILKPLSDVLLMPKDFASSGGNAGTRNISLRRGNTFEGFGISEKIFEDVLNRLHDNFPVIKRWIQNTPEERSGHEPYYRTLWTILTEGLVREHLCEDFQPIFDINLSLPLETKRLMDLVLGGKIVIRNEKDLNTLKRNLGRALQAKIGRGLQEISTPAMLQIHSDTTLCTLREELLTYQQTLDKQLARAANPKASKKQGKGKKGRKKGQSPESAIKVIAAIEEEKPKIAELIEFLNSYTNAPLTLLETVITPHSQQINQIREHQVLNFDLQSLPPIEDTWLEDVKSPDEYPNLRAFLFENKLPISTTGRALTKLRRIFPDPIGAGDASVNVFNIAVDLLLELRVLQDAGYEGDALQQYAGYISEKLWRWELTQITEAELPILIKEKVLSSLICYEKEVEALLEYVERYERLLETKLAPESEMNKQRELLEENFQTLIQTLL</sequence>
<evidence type="ECO:0000313" key="3">
    <source>
        <dbReference type="Proteomes" id="UP001174909"/>
    </source>
</evidence>
<comment type="caution">
    <text evidence="2">The sequence shown here is derived from an EMBL/GenBank/DDBJ whole genome shotgun (WGS) entry which is preliminary data.</text>
</comment>
<keyword evidence="3" id="KW-1185">Reference proteome</keyword>
<accession>A0AA35T6B4</accession>
<protein>
    <submittedName>
        <fullName evidence="2">Uncharacterized protein</fullName>
    </submittedName>
</protein>
<evidence type="ECO:0000313" key="2">
    <source>
        <dbReference type="EMBL" id="CAI8041581.1"/>
    </source>
</evidence>
<dbReference type="EMBL" id="CASHTH010003194">
    <property type="protein sequence ID" value="CAI8041581.1"/>
    <property type="molecule type" value="Genomic_DNA"/>
</dbReference>
<feature type="region of interest" description="Disordered" evidence="1">
    <location>
        <begin position="704"/>
        <end position="728"/>
    </location>
</feature>
<dbReference type="AlphaFoldDB" id="A0AA35T6B4"/>
<feature type="compositionally biased region" description="Basic residues" evidence="1">
    <location>
        <begin position="711"/>
        <end position="725"/>
    </location>
</feature>
<gene>
    <name evidence="2" type="ORF">GBAR_LOCUS23105</name>
</gene>
<proteinExistence type="predicted"/>
<name>A0AA35T6B4_GEOBA</name>